<keyword evidence="7 10" id="KW-1133">Transmembrane helix</keyword>
<feature type="transmembrane region" description="Helical" evidence="10">
    <location>
        <begin position="57"/>
        <end position="78"/>
    </location>
</feature>
<keyword evidence="3" id="KW-0328">Glycosyltransferase</keyword>
<dbReference type="AlphaFoldDB" id="Q6BGP9"/>
<evidence type="ECO:0000256" key="5">
    <source>
        <dbReference type="ARBA" id="ARBA00022692"/>
    </source>
</evidence>
<dbReference type="GO" id="GO:0016020">
    <property type="term" value="C:membrane"/>
    <property type="evidence" value="ECO:0007669"/>
    <property type="project" value="UniProtKB-SubCell"/>
</dbReference>
<evidence type="ECO:0000256" key="9">
    <source>
        <dbReference type="ARBA" id="ARBA00023316"/>
    </source>
</evidence>
<dbReference type="eggNOG" id="ENOG502QTZG">
    <property type="taxonomic scope" value="Eukaryota"/>
</dbReference>
<reference evidence="11 12" key="1">
    <citation type="journal article" date="2004" name="Nature">
        <title>Genome evolution in yeasts.</title>
        <authorList>
            <consortium name="Genolevures"/>
            <person name="Dujon B."/>
            <person name="Sherman D."/>
            <person name="Fischer G."/>
            <person name="Durrens P."/>
            <person name="Casaregola S."/>
            <person name="Lafontaine I."/>
            <person name="de Montigny J."/>
            <person name="Marck C."/>
            <person name="Neuveglise C."/>
            <person name="Talla E."/>
            <person name="Goffard N."/>
            <person name="Frangeul L."/>
            <person name="Aigle M."/>
            <person name="Anthouard V."/>
            <person name="Babour A."/>
            <person name="Barbe V."/>
            <person name="Barnay S."/>
            <person name="Blanchin S."/>
            <person name="Beckerich J.M."/>
            <person name="Beyne E."/>
            <person name="Bleykasten C."/>
            <person name="Boisrame A."/>
            <person name="Boyer J."/>
            <person name="Cattolico L."/>
            <person name="Confanioleri F."/>
            <person name="de Daruvar A."/>
            <person name="Despons L."/>
            <person name="Fabre E."/>
            <person name="Fairhead C."/>
            <person name="Ferry-Dumazet H."/>
            <person name="Groppi A."/>
            <person name="Hantraye F."/>
            <person name="Hennequin C."/>
            <person name="Jauniaux N."/>
            <person name="Joyet P."/>
            <person name="Kachouri R."/>
            <person name="Kerrest A."/>
            <person name="Koszul R."/>
            <person name="Lemaire M."/>
            <person name="Lesur I."/>
            <person name="Ma L."/>
            <person name="Muller H."/>
            <person name="Nicaud J.M."/>
            <person name="Nikolski M."/>
            <person name="Oztas S."/>
            <person name="Ozier-Kalogeropoulos O."/>
            <person name="Pellenz S."/>
            <person name="Potier S."/>
            <person name="Richard G.F."/>
            <person name="Straub M.L."/>
            <person name="Suleau A."/>
            <person name="Swennene D."/>
            <person name="Tekaia F."/>
            <person name="Wesolowski-Louvel M."/>
            <person name="Westhof E."/>
            <person name="Wirth B."/>
            <person name="Zeniou-Meyer M."/>
            <person name="Zivanovic I."/>
            <person name="Bolotin-Fukuhara M."/>
            <person name="Thierry A."/>
            <person name="Bouchier C."/>
            <person name="Caudron B."/>
            <person name="Scarpelli C."/>
            <person name="Gaillardin C."/>
            <person name="Weissenbach J."/>
            <person name="Wincker P."/>
            <person name="Souciet J.L."/>
        </authorList>
    </citation>
    <scope>NUCLEOTIDE SEQUENCE [LARGE SCALE GENOMIC DNA]</scope>
    <source>
        <strain evidence="12">ATCC 36239 / CBS 767 / BCRC 21394 / JCM 1990 / NBRC 0083 / IGC 2968</strain>
    </source>
</reference>
<keyword evidence="4" id="KW-0808">Transferase</keyword>
<evidence type="ECO:0000256" key="8">
    <source>
        <dbReference type="ARBA" id="ARBA00023136"/>
    </source>
</evidence>
<dbReference type="InterPro" id="IPR021988">
    <property type="entry name" value="BMT1"/>
</dbReference>
<evidence type="ECO:0000256" key="10">
    <source>
        <dbReference type="SAM" id="Phobius"/>
    </source>
</evidence>
<dbReference type="OrthoDB" id="3631276at2759"/>
<keyword evidence="8 10" id="KW-0472">Membrane</keyword>
<evidence type="ECO:0000256" key="3">
    <source>
        <dbReference type="ARBA" id="ARBA00022676"/>
    </source>
</evidence>
<dbReference type="RefSeq" id="XP_462622.2">
    <property type="nucleotide sequence ID" value="XM_462622.1"/>
</dbReference>
<dbReference type="GeneID" id="2905588"/>
<keyword evidence="9" id="KW-0961">Cell wall biogenesis/degradation</keyword>
<comment type="subcellular location">
    <subcellularLocation>
        <location evidence="1">Membrane</location>
        <topology evidence="1">Single-pass type II membrane protein</topology>
    </subcellularLocation>
</comment>
<name>Q6BGP9_DEBHA</name>
<proteinExistence type="inferred from homology"/>
<dbReference type="Proteomes" id="UP000000599">
    <property type="component" value="Chromosome G"/>
</dbReference>
<dbReference type="HOGENOM" id="CLU_013841_3_0_1"/>
<evidence type="ECO:0000256" key="6">
    <source>
        <dbReference type="ARBA" id="ARBA00022968"/>
    </source>
</evidence>
<evidence type="ECO:0000256" key="1">
    <source>
        <dbReference type="ARBA" id="ARBA00004606"/>
    </source>
</evidence>
<dbReference type="STRING" id="284592.Q6BGP9"/>
<dbReference type="CAZy" id="GT91">
    <property type="family name" value="Glycosyltransferase Family 91"/>
</dbReference>
<keyword evidence="5 10" id="KW-0812">Transmembrane</keyword>
<organism evidence="11 12">
    <name type="scientific">Debaryomyces hansenii (strain ATCC 36239 / CBS 767 / BCRC 21394 / JCM 1990 / NBRC 0083 / IGC 2968)</name>
    <name type="common">Yeast</name>
    <name type="synonym">Torulaspora hansenii</name>
    <dbReference type="NCBI Taxonomy" id="284592"/>
    <lineage>
        <taxon>Eukaryota</taxon>
        <taxon>Fungi</taxon>
        <taxon>Dikarya</taxon>
        <taxon>Ascomycota</taxon>
        <taxon>Saccharomycotina</taxon>
        <taxon>Pichiomycetes</taxon>
        <taxon>Debaryomycetaceae</taxon>
        <taxon>Debaryomyces</taxon>
    </lineage>
</organism>
<keyword evidence="12" id="KW-1185">Reference proteome</keyword>
<dbReference type="OMA" id="NINTMAW"/>
<dbReference type="KEGG" id="dha:DEHA2G24838g"/>
<evidence type="ECO:0000313" key="12">
    <source>
        <dbReference type="Proteomes" id="UP000000599"/>
    </source>
</evidence>
<dbReference type="InParanoid" id="Q6BGP9"/>
<dbReference type="GO" id="GO:0000030">
    <property type="term" value="F:mannosyltransferase activity"/>
    <property type="evidence" value="ECO:0007669"/>
    <property type="project" value="InterPro"/>
</dbReference>
<sequence length="600" mass="69209">MVTMITDHVFYGYARDPFVYGSLALTLGFGTVYYFNRFSVWKTIRTQGINSIHSRTKLIHIIFGAFLVFLNVYMWVYLSSSGLPTSTYLGSDFRQSPLTSTILGLEYSKFNVPGYSFIEEKVQFGSTEDFECSAVQFNDKMFSSPAVPVDGDLRRVRNQAFELAKSEYPIAKNCFLDKDDESEEEILNRKWARFCGSSVWLSKYEVHFFVNRIVYAHENARSRPTISLIDVQIFDRDWNELPDFKIPLADGTELNFPGLVKIDIDQNPKHKLSVMGPEDPRVVLRKYINDNGELEEEPVIVFNMRRTEINWKRAMHFYRPFNGNETIRLTLRDLKPRFREKNWAPFFDDNDPDNIYFIYNFNPLRVIKCGLSDGVCDKVTGPSFIDSKADESKHVGALRGGTNLVPIPSDLLPKHLFFRKYWFGIARSHNSDCGCLKEIYRPHAFIISKNLETGEFTLDYVSSLMDFNVIAEPWSKRQGICKDGKNVLIPNSIAYWDHVLKSDSTVKQDFMGITFSEADRTNKIVHIQGFWHHILKALNSKDTGQGFKAIANIKEYYAESNTELENELLGRCATSLAEQYCEDTATSQNWIDQSRNFHLI</sequence>
<keyword evidence="6" id="KW-0735">Signal-anchor</keyword>
<evidence type="ECO:0000256" key="7">
    <source>
        <dbReference type="ARBA" id="ARBA00022989"/>
    </source>
</evidence>
<dbReference type="EMBL" id="CR382139">
    <property type="protein sequence ID" value="CAG91141.2"/>
    <property type="molecule type" value="Genomic_DNA"/>
</dbReference>
<dbReference type="GO" id="GO:0071555">
    <property type="term" value="P:cell wall organization"/>
    <property type="evidence" value="ECO:0007669"/>
    <property type="project" value="UniProtKB-KW"/>
</dbReference>
<evidence type="ECO:0000256" key="2">
    <source>
        <dbReference type="ARBA" id="ARBA00009486"/>
    </source>
</evidence>
<accession>Q6BGP9</accession>
<evidence type="ECO:0000256" key="4">
    <source>
        <dbReference type="ARBA" id="ARBA00022679"/>
    </source>
</evidence>
<feature type="transmembrane region" description="Helical" evidence="10">
    <location>
        <begin position="18"/>
        <end position="36"/>
    </location>
</feature>
<comment type="similarity">
    <text evidence="2">Belongs to the BMT family.</text>
</comment>
<gene>
    <name evidence="11" type="ordered locus">DEHA2G24838g</name>
</gene>
<dbReference type="Pfam" id="PF12141">
    <property type="entry name" value="BMT"/>
    <property type="match status" value="2"/>
</dbReference>
<protein>
    <submittedName>
        <fullName evidence="11">DEHA2G24838p</fullName>
    </submittedName>
</protein>
<dbReference type="VEuPathDB" id="FungiDB:DEHA2G24838g"/>
<evidence type="ECO:0000313" key="11">
    <source>
        <dbReference type="EMBL" id="CAG91141.2"/>
    </source>
</evidence>